<evidence type="ECO:0000313" key="3">
    <source>
        <dbReference type="Proteomes" id="UP000596248"/>
    </source>
</evidence>
<protein>
    <recommendedName>
        <fullName evidence="1">DUF6906 domain-containing protein</fullName>
    </recommendedName>
</protein>
<dbReference type="EMBL" id="CP069127">
    <property type="protein sequence ID" value="QRG68569.1"/>
    <property type="molecule type" value="Genomic_DNA"/>
</dbReference>
<dbReference type="RefSeq" id="WP_203355569.1">
    <property type="nucleotide sequence ID" value="NZ_CP069127.1"/>
</dbReference>
<dbReference type="Proteomes" id="UP000596248">
    <property type="component" value="Chromosome"/>
</dbReference>
<name>A0ABX7FQP5_BRECH</name>
<evidence type="ECO:0000259" key="1">
    <source>
        <dbReference type="Pfam" id="PF21847"/>
    </source>
</evidence>
<feature type="domain" description="DUF6906" evidence="1">
    <location>
        <begin position="9"/>
        <end position="50"/>
    </location>
</feature>
<evidence type="ECO:0000313" key="2">
    <source>
        <dbReference type="EMBL" id="QRG68569.1"/>
    </source>
</evidence>
<proteinExistence type="predicted"/>
<dbReference type="Pfam" id="PF21847">
    <property type="entry name" value="DUF6906"/>
    <property type="match status" value="1"/>
</dbReference>
<keyword evidence="3" id="KW-1185">Reference proteome</keyword>
<reference evidence="2 3" key="1">
    <citation type="submission" date="2021-01" db="EMBL/GenBank/DDBJ databases">
        <title>Identification of strong promoters based on the transcriptome of Brevibacillus choshinensis.</title>
        <authorList>
            <person name="Yao D."/>
            <person name="Zhang K."/>
            <person name="Wu J."/>
        </authorList>
    </citation>
    <scope>NUCLEOTIDE SEQUENCE [LARGE SCALE GENOMIC DNA]</scope>
    <source>
        <strain evidence="2 3">HPD31-SP3</strain>
    </source>
</reference>
<organism evidence="2 3">
    <name type="scientific">Brevibacillus choshinensis</name>
    <dbReference type="NCBI Taxonomy" id="54911"/>
    <lineage>
        <taxon>Bacteria</taxon>
        <taxon>Bacillati</taxon>
        <taxon>Bacillota</taxon>
        <taxon>Bacilli</taxon>
        <taxon>Bacillales</taxon>
        <taxon>Paenibacillaceae</taxon>
        <taxon>Brevibacillus</taxon>
    </lineage>
</organism>
<dbReference type="InterPro" id="IPR054201">
    <property type="entry name" value="DUF6906"/>
</dbReference>
<gene>
    <name evidence="2" type="ORF">JNE38_05290</name>
</gene>
<sequence>MKTRGLQLKEKLFLKKLLPKIQPDNWLIRKKLPTEWHLEHKVTGTKKVVPLRSG</sequence>
<accession>A0ABX7FQP5</accession>